<protein>
    <recommendedName>
        <fullName evidence="3">GIY-YIG domain-containing protein</fullName>
    </recommendedName>
</protein>
<organism evidence="1 2">
    <name type="scientific">Cordylochernes scorpioides</name>
    <dbReference type="NCBI Taxonomy" id="51811"/>
    <lineage>
        <taxon>Eukaryota</taxon>
        <taxon>Metazoa</taxon>
        <taxon>Ecdysozoa</taxon>
        <taxon>Arthropoda</taxon>
        <taxon>Chelicerata</taxon>
        <taxon>Arachnida</taxon>
        <taxon>Pseudoscorpiones</taxon>
        <taxon>Cheliferoidea</taxon>
        <taxon>Chernetidae</taxon>
        <taxon>Cordylochernes</taxon>
    </lineage>
</organism>
<dbReference type="EMBL" id="CP092866">
    <property type="protein sequence ID" value="UYV66871.1"/>
    <property type="molecule type" value="Genomic_DNA"/>
</dbReference>
<reference evidence="1 2" key="1">
    <citation type="submission" date="2022-01" db="EMBL/GenBank/DDBJ databases">
        <title>A chromosomal length assembly of Cordylochernes scorpioides.</title>
        <authorList>
            <person name="Zeh D."/>
            <person name="Zeh J."/>
        </authorList>
    </citation>
    <scope>NUCLEOTIDE SEQUENCE [LARGE SCALE GENOMIC DNA]</scope>
    <source>
        <strain evidence="1">IN4F17</strain>
        <tissue evidence="1">Whole Body</tissue>
    </source>
</reference>
<dbReference type="Proteomes" id="UP001235939">
    <property type="component" value="Chromosome 04"/>
</dbReference>
<keyword evidence="2" id="KW-1185">Reference proteome</keyword>
<gene>
    <name evidence="1" type="ORF">LAZ67_4003189</name>
</gene>
<evidence type="ECO:0000313" key="1">
    <source>
        <dbReference type="EMBL" id="UYV66871.1"/>
    </source>
</evidence>
<evidence type="ECO:0008006" key="3">
    <source>
        <dbReference type="Google" id="ProtNLM"/>
    </source>
</evidence>
<accession>A0ABY6KF85</accession>
<name>A0ABY6KF85_9ARAC</name>
<dbReference type="InterPro" id="IPR035901">
    <property type="entry name" value="GIY-YIG_endonuc_sf"/>
</dbReference>
<evidence type="ECO:0000313" key="2">
    <source>
        <dbReference type="Proteomes" id="UP001235939"/>
    </source>
</evidence>
<sequence length="305" mass="35327">MPKGRRILDIASDEVEYDGLTLPFLQIYTIGGDMWMTSFVSSNLIHPTQFNSHIKFTYEAEQNFVLPFLDILIIRTPNKFHFTDIIKENIHTLFPNHIQNNKKARIISILIKAGYPRSFIYRHFYDPSASKSTTIHRTSCFLPYSTSSLAISRILRPFGIKVYYNISPCLATILRHPITKADNPKLPIHSTGAVYVVSCQDCSSTYVGETGRTTYIRLTEHKRNIHNKYPKSLIYQHTAQTGHQFNSDQLKILYRSSDNEEELRDDDHVGKRPSNEEAFHCLKAIMKWLEQQEECNTLQLLSLKR</sequence>
<dbReference type="Gene3D" id="3.40.1440.10">
    <property type="entry name" value="GIY-YIG endonuclease"/>
    <property type="match status" value="1"/>
</dbReference>
<proteinExistence type="predicted"/>